<dbReference type="SMART" id="SM00382">
    <property type="entry name" value="AAA"/>
    <property type="match status" value="1"/>
</dbReference>
<dbReference type="InterPro" id="IPR003593">
    <property type="entry name" value="AAA+_ATPase"/>
</dbReference>
<dbReference type="Pfam" id="PF23232">
    <property type="entry name" value="AAA_lid_13"/>
    <property type="match status" value="1"/>
</dbReference>
<dbReference type="PANTHER" id="PTHR46411:SF2">
    <property type="entry name" value="AAA+ ATPASE DOMAIN-CONTAINING PROTEIN"/>
    <property type="match status" value="1"/>
</dbReference>
<dbReference type="SUPFAM" id="SSF52540">
    <property type="entry name" value="P-loop containing nucleoside triphosphate hydrolases"/>
    <property type="match status" value="1"/>
</dbReference>
<dbReference type="EMBL" id="WVTA01000001">
    <property type="protein sequence ID" value="KAK3217048.1"/>
    <property type="molecule type" value="Genomic_DNA"/>
</dbReference>
<accession>A0AAN6M751</accession>
<evidence type="ECO:0000259" key="2">
    <source>
        <dbReference type="SMART" id="SM00382"/>
    </source>
</evidence>
<organism evidence="3 4">
    <name type="scientific">Pseudopithomyces chartarum</name>
    <dbReference type="NCBI Taxonomy" id="1892770"/>
    <lineage>
        <taxon>Eukaryota</taxon>
        <taxon>Fungi</taxon>
        <taxon>Dikarya</taxon>
        <taxon>Ascomycota</taxon>
        <taxon>Pezizomycotina</taxon>
        <taxon>Dothideomycetes</taxon>
        <taxon>Pleosporomycetidae</taxon>
        <taxon>Pleosporales</taxon>
        <taxon>Massarineae</taxon>
        <taxon>Didymosphaeriaceae</taxon>
        <taxon>Pseudopithomyces</taxon>
    </lineage>
</organism>
<evidence type="ECO:0000313" key="4">
    <source>
        <dbReference type="Proteomes" id="UP001280581"/>
    </source>
</evidence>
<feature type="compositionally biased region" description="Basic and acidic residues" evidence="1">
    <location>
        <begin position="209"/>
        <end position="223"/>
    </location>
</feature>
<feature type="compositionally biased region" description="Low complexity" evidence="1">
    <location>
        <begin position="1315"/>
        <end position="1324"/>
    </location>
</feature>
<feature type="compositionally biased region" description="Polar residues" evidence="1">
    <location>
        <begin position="1173"/>
        <end position="1206"/>
    </location>
</feature>
<comment type="caution">
    <text evidence="3">The sequence shown here is derived from an EMBL/GenBank/DDBJ whole genome shotgun (WGS) entry which is preliminary data.</text>
</comment>
<feature type="compositionally biased region" description="Polar residues" evidence="1">
    <location>
        <begin position="1254"/>
        <end position="1263"/>
    </location>
</feature>
<dbReference type="CDD" id="cd19481">
    <property type="entry name" value="RecA-like_protease"/>
    <property type="match status" value="1"/>
</dbReference>
<feature type="compositionally biased region" description="Basic and acidic residues" evidence="1">
    <location>
        <begin position="1283"/>
        <end position="1303"/>
    </location>
</feature>
<dbReference type="GO" id="GO:0005524">
    <property type="term" value="F:ATP binding"/>
    <property type="evidence" value="ECO:0007669"/>
    <property type="project" value="InterPro"/>
</dbReference>
<feature type="domain" description="AAA+ ATPase" evidence="2">
    <location>
        <begin position="893"/>
        <end position="1018"/>
    </location>
</feature>
<dbReference type="Proteomes" id="UP001280581">
    <property type="component" value="Unassembled WGS sequence"/>
</dbReference>
<proteinExistence type="predicted"/>
<protein>
    <recommendedName>
        <fullName evidence="2">AAA+ ATPase domain-containing protein</fullName>
    </recommendedName>
</protein>
<dbReference type="InterPro" id="IPR003959">
    <property type="entry name" value="ATPase_AAA_core"/>
</dbReference>
<dbReference type="GO" id="GO:0016887">
    <property type="term" value="F:ATP hydrolysis activity"/>
    <property type="evidence" value="ECO:0007669"/>
    <property type="project" value="InterPro"/>
</dbReference>
<dbReference type="PANTHER" id="PTHR46411">
    <property type="entry name" value="FAMILY ATPASE, PUTATIVE-RELATED"/>
    <property type="match status" value="1"/>
</dbReference>
<dbReference type="InterPro" id="IPR027417">
    <property type="entry name" value="P-loop_NTPase"/>
</dbReference>
<name>A0AAN6M751_9PLEO</name>
<evidence type="ECO:0000256" key="1">
    <source>
        <dbReference type="SAM" id="MobiDB-lite"/>
    </source>
</evidence>
<dbReference type="Pfam" id="PF00004">
    <property type="entry name" value="AAA"/>
    <property type="match status" value="1"/>
</dbReference>
<evidence type="ECO:0000313" key="3">
    <source>
        <dbReference type="EMBL" id="KAK3217048.1"/>
    </source>
</evidence>
<reference evidence="3 4" key="1">
    <citation type="submission" date="2021-02" db="EMBL/GenBank/DDBJ databases">
        <title>Genome assembly of Pseudopithomyces chartarum.</title>
        <authorList>
            <person name="Jauregui R."/>
            <person name="Singh J."/>
            <person name="Voisey C."/>
        </authorList>
    </citation>
    <scope>NUCLEOTIDE SEQUENCE [LARGE SCALE GENOMIC DNA]</scope>
    <source>
        <strain evidence="3 4">AGR01</strain>
    </source>
</reference>
<feature type="region of interest" description="Disordered" evidence="1">
    <location>
        <begin position="1173"/>
        <end position="1324"/>
    </location>
</feature>
<gene>
    <name evidence="3" type="ORF">GRF29_1g1796703</name>
</gene>
<dbReference type="Gene3D" id="3.40.50.300">
    <property type="entry name" value="P-loop containing nucleotide triphosphate hydrolases"/>
    <property type="match status" value="1"/>
</dbReference>
<dbReference type="InterPro" id="IPR056599">
    <property type="entry name" value="AAA_lid_fung"/>
</dbReference>
<feature type="compositionally biased region" description="Low complexity" evidence="1">
    <location>
        <begin position="1225"/>
        <end position="1236"/>
    </location>
</feature>
<keyword evidence="4" id="KW-1185">Reference proteome</keyword>
<sequence length="1324" mass="151030">MVHASDGNLAPGAVTVDAVHLGEWQANSGSEKEIPVVSSHQLNFADEIDALKQKISELENLGAPSNPKTSAEAPTDVRMQQEMEQFKRMEACLYKHRKEWELNEGPGQHVGFWDYSDSRLLRFGNQVWVTSERGHRSTNTFERPDVFDPAHTCDKNDLEGRSMDIMTRDNYDDTIDWGDRRDRIRKNFEWDMDRMFLGEELQRKRKEKKRADEDRERRERRMAENSAPIHENQNTGTLETAIQSARGPDPLLLDWYPFKASSQVGGNSTNIVEVLVGEPVTNDNIDAPEYWFGDPLQSKKKASKQPGTEKLLAPFTPATSPIPERIRIHSDPLLRILSAVLGSDARSLLEPKEMEAVFLRPYKALVYREKALRDWCKALEKKFRKLLTTGGSAEDLSIVDVATAKIAEKAPVKDDTSQSDIQQYFLPVVSEDDREDVKQMESDTADATIRILQTETEDEEQPEEDKVNDLTRSLTALGHLRCLLRFMDGNIVAKQDYLNSPECRKVFFSDLWHIFRPGVEIISSDGKQAYKVVGVSSAKHRVATRWERWYDSTSDRTGADRPPDLSLICVYIDFDGVNIGPVQKNFEFHRFDGQRDITSLEVYPLHLHVVKQSGYTNEEWEELEAVPTHERYRKKLIHRGARFLDVVKGKHMYYAGMTLETKDEVESPVVIDFETTFTMHDKRPSSVPSDDAILTPAQQQRRQQILEENMNNTWKPELNSLMDVDEDSFRVSKTVCSGECCRDELVHDDQYVDGKQMAAYIEDLLPSAGAVDEHPPIIVMSRPMKEIRTQDCSDEELVIMSYRVFGFILRSRKFAKLDITYLSDIHHSEKPSASRLKPRKTNSYHGKKETEPTLAFHRLVLEKGHHEMIVSLIAQHFRDKKSATAGADSVTGKGLIMLLHGAPGVGKTSTAEGVAEMFEKPLFQITCGDLGTTAAEVEAALEKNFSLANKWDCILLLDEADVFLAERTKEDFKRNGLVAVFLRLMEYYSGILFLTTNRVGDFDEAFTSRIHVSLYYPELSKEKTVQVFILNMDMIEERFKTKGRVVKIDRELVANFAAEHFTVNPLARWNGRQIRNACQTALALAEFEAQDGSLRDTEDPDIVVNLRVNHFKIVRDAYLEFTRYINELHGTNAARRAKEARLRAIWIDENDRIVKTQNMEAMDKKQSFFFASQNLPSRPQGHSPQNSFQNTAPPQPRYQQGYSHQPYQVYDRDPYQNPQPNLGMHQSQQHHSSRQSWEPQPERYARGYTPEPQHGTQFSSPTPRGQHAPPSPHAGPQQQGRPDMPRFNEEIRNLYEDPGRQGHEQATAGAGGPARPGWGNDASC</sequence>
<dbReference type="Pfam" id="PF22942">
    <property type="entry name" value="DUF7025"/>
    <property type="match status" value="1"/>
</dbReference>
<feature type="region of interest" description="Disordered" evidence="1">
    <location>
        <begin position="202"/>
        <end position="236"/>
    </location>
</feature>
<dbReference type="InterPro" id="IPR054289">
    <property type="entry name" value="DUF7025"/>
</dbReference>